<dbReference type="PANTHER" id="PTHR43477:SF1">
    <property type="entry name" value="DIHYDROANTICAPSIN 7-DEHYDROGENASE"/>
    <property type="match status" value="1"/>
</dbReference>
<evidence type="ECO:0000313" key="3">
    <source>
        <dbReference type="EMBL" id="MBL1079937.1"/>
    </source>
</evidence>
<keyword evidence="2" id="KW-0560">Oxidoreductase</keyword>
<dbReference type="PANTHER" id="PTHR43477">
    <property type="entry name" value="DIHYDROANTICAPSIN 7-DEHYDROGENASE"/>
    <property type="match status" value="1"/>
</dbReference>
<evidence type="ECO:0000256" key="2">
    <source>
        <dbReference type="ARBA" id="ARBA00023002"/>
    </source>
</evidence>
<dbReference type="PRINTS" id="PR00080">
    <property type="entry name" value="SDRFAMILY"/>
</dbReference>
<sequence>MPNRLDGKVAVITGTGSGIGKASALLFAAEGAAVVGADTHEARGASVAAQARAFGGRMESLQPVDLSRPDGARRLTEFALEKFGRIDILFNNAGVAIPAPVGEMSYDSFAADIRGEVDIVFHLTREVWPHFVANGGGVLLNTASSLARTGDPIWGALAHCAAKGAVLAMTRQYAVEGAKVGIRANTVSPGLTRTGQTGGQLAAGLFDDYVAMIPMGRVGEPDEIATAALYLVSDEARYVTGADYAVDGGLTAV</sequence>
<proteinExistence type="inferred from homology"/>
<dbReference type="Gene3D" id="3.40.50.720">
    <property type="entry name" value="NAD(P)-binding Rossmann-like Domain"/>
    <property type="match status" value="1"/>
</dbReference>
<dbReference type="InterPro" id="IPR051122">
    <property type="entry name" value="SDR_DHRS6-like"/>
</dbReference>
<organism evidence="3 4">
    <name type="scientific">Nocardia acididurans</name>
    <dbReference type="NCBI Taxonomy" id="2802282"/>
    <lineage>
        <taxon>Bacteria</taxon>
        <taxon>Bacillati</taxon>
        <taxon>Actinomycetota</taxon>
        <taxon>Actinomycetes</taxon>
        <taxon>Mycobacteriales</taxon>
        <taxon>Nocardiaceae</taxon>
        <taxon>Nocardia</taxon>
    </lineage>
</organism>
<dbReference type="InterPro" id="IPR002347">
    <property type="entry name" value="SDR_fam"/>
</dbReference>
<evidence type="ECO:0000313" key="4">
    <source>
        <dbReference type="Proteomes" id="UP000602198"/>
    </source>
</evidence>
<dbReference type="Pfam" id="PF13561">
    <property type="entry name" value="adh_short_C2"/>
    <property type="match status" value="1"/>
</dbReference>
<dbReference type="Proteomes" id="UP000602198">
    <property type="component" value="Unassembled WGS sequence"/>
</dbReference>
<dbReference type="InterPro" id="IPR036291">
    <property type="entry name" value="NAD(P)-bd_dom_sf"/>
</dbReference>
<evidence type="ECO:0000256" key="1">
    <source>
        <dbReference type="ARBA" id="ARBA00006484"/>
    </source>
</evidence>
<dbReference type="PRINTS" id="PR00081">
    <property type="entry name" value="GDHRDH"/>
</dbReference>
<dbReference type="SUPFAM" id="SSF51735">
    <property type="entry name" value="NAD(P)-binding Rossmann-fold domains"/>
    <property type="match status" value="1"/>
</dbReference>
<dbReference type="CDD" id="cd05233">
    <property type="entry name" value="SDR_c"/>
    <property type="match status" value="1"/>
</dbReference>
<comment type="similarity">
    <text evidence="1">Belongs to the short-chain dehydrogenases/reductases (SDR) family.</text>
</comment>
<name>A0ABS1MH44_9NOCA</name>
<dbReference type="EMBL" id="JAERRJ010000021">
    <property type="protein sequence ID" value="MBL1079937.1"/>
    <property type="molecule type" value="Genomic_DNA"/>
</dbReference>
<reference evidence="3 4" key="1">
    <citation type="submission" date="2021-01" db="EMBL/GenBank/DDBJ databases">
        <title>WGS of actinomycetes isolated from Thailand.</title>
        <authorList>
            <person name="Thawai C."/>
        </authorList>
    </citation>
    <scope>NUCLEOTIDE SEQUENCE [LARGE SCALE GENOMIC DNA]</scope>
    <source>
        <strain evidence="3 4">LPG 2</strain>
    </source>
</reference>
<gene>
    <name evidence="3" type="ORF">JK358_36630</name>
</gene>
<keyword evidence="4" id="KW-1185">Reference proteome</keyword>
<accession>A0ABS1MH44</accession>
<comment type="caution">
    <text evidence="3">The sequence shown here is derived from an EMBL/GenBank/DDBJ whole genome shotgun (WGS) entry which is preliminary data.</text>
</comment>
<protein>
    <submittedName>
        <fullName evidence="3">SDR family oxidoreductase</fullName>
    </submittedName>
</protein>
<dbReference type="RefSeq" id="WP_201957882.1">
    <property type="nucleotide sequence ID" value="NZ_JAERRJ010000021.1"/>
</dbReference>